<evidence type="ECO:0000313" key="3">
    <source>
        <dbReference type="EMBL" id="QEL17201.1"/>
    </source>
</evidence>
<feature type="region of interest" description="Disordered" evidence="1">
    <location>
        <begin position="1"/>
        <end position="22"/>
    </location>
</feature>
<evidence type="ECO:0000313" key="4">
    <source>
        <dbReference type="Proteomes" id="UP000324974"/>
    </source>
</evidence>
<evidence type="ECO:0000256" key="2">
    <source>
        <dbReference type="SAM" id="Phobius"/>
    </source>
</evidence>
<dbReference type="OrthoDB" id="279333at2"/>
<reference evidence="4" key="1">
    <citation type="submission" date="2019-08" db="EMBL/GenBank/DDBJ databases">
        <title>Limnoglobus roseus gen. nov., sp. nov., a novel freshwater planctomycete with a giant genome from the family Gemmataceae.</title>
        <authorList>
            <person name="Kulichevskaya I.S."/>
            <person name="Naumoff D.G."/>
            <person name="Miroshnikov K."/>
            <person name="Ivanova A."/>
            <person name="Philippov D.A."/>
            <person name="Hakobyan A."/>
            <person name="Rijpstra I.C."/>
            <person name="Sinninghe Damste J.S."/>
            <person name="Liesack W."/>
            <person name="Dedysh S.N."/>
        </authorList>
    </citation>
    <scope>NUCLEOTIDE SEQUENCE [LARGE SCALE GENOMIC DNA]</scope>
    <source>
        <strain evidence="4">PX52</strain>
    </source>
</reference>
<proteinExistence type="predicted"/>
<dbReference type="EMBL" id="CP042425">
    <property type="protein sequence ID" value="QEL17201.1"/>
    <property type="molecule type" value="Genomic_DNA"/>
</dbReference>
<dbReference type="RefSeq" id="WP_149111844.1">
    <property type="nucleotide sequence ID" value="NZ_CP042425.1"/>
</dbReference>
<dbReference type="Proteomes" id="UP000324974">
    <property type="component" value="Chromosome"/>
</dbReference>
<dbReference type="AlphaFoldDB" id="A0A5C1AD30"/>
<sequence length="328" mass="35304">MSMPTLPEPAEPVVENPGFRDLDPNGVIEQPFWERYNTRLEMPVSVAIAAIMFLVAIAALVYLARPQTSDKISPPMHFLGGEDDAGDGSPDGGGADLASGKQVSAADLAKPLNDVQLNDVKKEIREKLDLGGDIEIPDSQAEILGRLNDDIRNKLLGAKPGTGGKTGGNANGGTGPGGAGASSTYARGLRWIMKFETTTGQDYINQISGIGGVILVPVPPERKVLILFKNLRNPQGAPATDADINTYANLIRFGEGNRDTVQSVGEALKLNFKPAEFYVYFPAELEEKLASLERNYGNKTPEQIRSTTFKVVIRGGSYDFIVTDQKTR</sequence>
<accession>A0A5C1AD30</accession>
<keyword evidence="2" id="KW-0472">Membrane</keyword>
<gene>
    <name evidence="3" type="ORF">PX52LOC_04184</name>
</gene>
<evidence type="ECO:0000256" key="1">
    <source>
        <dbReference type="SAM" id="MobiDB-lite"/>
    </source>
</evidence>
<feature type="region of interest" description="Disordered" evidence="1">
    <location>
        <begin position="74"/>
        <end position="99"/>
    </location>
</feature>
<dbReference type="KEGG" id="lrs:PX52LOC_04184"/>
<keyword evidence="4" id="KW-1185">Reference proteome</keyword>
<keyword evidence="2" id="KW-1133">Transmembrane helix</keyword>
<organism evidence="3 4">
    <name type="scientific">Limnoglobus roseus</name>
    <dbReference type="NCBI Taxonomy" id="2598579"/>
    <lineage>
        <taxon>Bacteria</taxon>
        <taxon>Pseudomonadati</taxon>
        <taxon>Planctomycetota</taxon>
        <taxon>Planctomycetia</taxon>
        <taxon>Gemmatales</taxon>
        <taxon>Gemmataceae</taxon>
        <taxon>Limnoglobus</taxon>
    </lineage>
</organism>
<protein>
    <submittedName>
        <fullName evidence="3">Uncharacterized protein</fullName>
    </submittedName>
</protein>
<feature type="transmembrane region" description="Helical" evidence="2">
    <location>
        <begin position="42"/>
        <end position="64"/>
    </location>
</feature>
<feature type="region of interest" description="Disordered" evidence="1">
    <location>
        <begin position="158"/>
        <end position="181"/>
    </location>
</feature>
<name>A0A5C1AD30_9BACT</name>
<feature type="compositionally biased region" description="Gly residues" evidence="1">
    <location>
        <begin position="160"/>
        <end position="180"/>
    </location>
</feature>
<feature type="compositionally biased region" description="Pro residues" evidence="1">
    <location>
        <begin position="1"/>
        <end position="10"/>
    </location>
</feature>
<keyword evidence="2" id="KW-0812">Transmembrane</keyword>